<protein>
    <recommendedName>
        <fullName evidence="5">DUF2510 domain-containing protein</fullName>
    </recommendedName>
</protein>
<keyword evidence="4" id="KW-1185">Reference proteome</keyword>
<gene>
    <name evidence="3" type="ORF">Cph01nite_20370</name>
</gene>
<evidence type="ECO:0000313" key="4">
    <source>
        <dbReference type="Proteomes" id="UP000614741"/>
    </source>
</evidence>
<name>A0ABQ4DLP1_9CELL</name>
<keyword evidence="2" id="KW-0472">Membrane</keyword>
<sequence length="168" mass="18290">MNPRPQRAPRPTGPLPSTPRPHPTAPRSPDGAWWWDGTRWWPTGDAPATAAARPRRGWLIVLLCVLVVVVNGGLAALAIPVYRQERARSVETALRLAAGAQERAWVDELTYTTDAELLEAYGYAPDGVVDVTVVSATADDFCLAAALDDHDPRWWYAHDTGPSAVPCD</sequence>
<dbReference type="Proteomes" id="UP000614741">
    <property type="component" value="Unassembled WGS sequence"/>
</dbReference>
<evidence type="ECO:0000313" key="3">
    <source>
        <dbReference type="EMBL" id="GIG40275.1"/>
    </source>
</evidence>
<accession>A0ABQ4DLP1</accession>
<proteinExistence type="predicted"/>
<evidence type="ECO:0000256" key="2">
    <source>
        <dbReference type="SAM" id="Phobius"/>
    </source>
</evidence>
<feature type="transmembrane region" description="Helical" evidence="2">
    <location>
        <begin position="58"/>
        <end position="82"/>
    </location>
</feature>
<dbReference type="EMBL" id="BONP01000010">
    <property type="protein sequence ID" value="GIG40275.1"/>
    <property type="molecule type" value="Genomic_DNA"/>
</dbReference>
<feature type="compositionally biased region" description="Pro residues" evidence="1">
    <location>
        <begin position="1"/>
        <end position="26"/>
    </location>
</feature>
<evidence type="ECO:0000256" key="1">
    <source>
        <dbReference type="SAM" id="MobiDB-lite"/>
    </source>
</evidence>
<keyword evidence="2" id="KW-0812">Transmembrane</keyword>
<reference evidence="3 4" key="1">
    <citation type="submission" date="2021-01" db="EMBL/GenBank/DDBJ databases">
        <title>Whole genome shotgun sequence of Cellulomonas phragmiteti NBRC 110785.</title>
        <authorList>
            <person name="Komaki H."/>
            <person name="Tamura T."/>
        </authorList>
    </citation>
    <scope>NUCLEOTIDE SEQUENCE [LARGE SCALE GENOMIC DNA]</scope>
    <source>
        <strain evidence="3 4">NBRC 110785</strain>
    </source>
</reference>
<evidence type="ECO:0008006" key="5">
    <source>
        <dbReference type="Google" id="ProtNLM"/>
    </source>
</evidence>
<organism evidence="3 4">
    <name type="scientific">Cellulomonas phragmiteti</name>
    <dbReference type="NCBI Taxonomy" id="478780"/>
    <lineage>
        <taxon>Bacteria</taxon>
        <taxon>Bacillati</taxon>
        <taxon>Actinomycetota</taxon>
        <taxon>Actinomycetes</taxon>
        <taxon>Micrococcales</taxon>
        <taxon>Cellulomonadaceae</taxon>
        <taxon>Cellulomonas</taxon>
    </lineage>
</organism>
<feature type="region of interest" description="Disordered" evidence="1">
    <location>
        <begin position="1"/>
        <end position="31"/>
    </location>
</feature>
<comment type="caution">
    <text evidence="3">The sequence shown here is derived from an EMBL/GenBank/DDBJ whole genome shotgun (WGS) entry which is preliminary data.</text>
</comment>
<keyword evidence="2" id="KW-1133">Transmembrane helix</keyword>
<dbReference type="RefSeq" id="WP_203673845.1">
    <property type="nucleotide sequence ID" value="NZ_BONP01000010.1"/>
</dbReference>